<comment type="caution">
    <text evidence="3">The sequence shown here is derived from an EMBL/GenBank/DDBJ whole genome shotgun (WGS) entry which is preliminary data.</text>
</comment>
<evidence type="ECO:0000313" key="5">
    <source>
        <dbReference type="Proteomes" id="UP000234951"/>
    </source>
</evidence>
<evidence type="ECO:0000313" key="4">
    <source>
        <dbReference type="EMBL" id="PLR97179.1"/>
    </source>
</evidence>
<dbReference type="OrthoDB" id="2168837at2"/>
<name>A0A2N5GLS7_9BACI</name>
<dbReference type="InterPro" id="IPR010982">
    <property type="entry name" value="Lambda_DNA-bd_dom_sf"/>
</dbReference>
<accession>A0A2N5GLS7</accession>
<evidence type="ECO:0000313" key="3">
    <source>
        <dbReference type="EMBL" id="PLR82816.1"/>
    </source>
</evidence>
<protein>
    <submittedName>
        <fullName evidence="3">Transcriptional regulator</fullName>
    </submittedName>
</protein>
<evidence type="ECO:0000313" key="6">
    <source>
        <dbReference type="Proteomes" id="UP000235114"/>
    </source>
</evidence>
<dbReference type="Gene3D" id="1.10.260.40">
    <property type="entry name" value="lambda repressor-like DNA-binding domains"/>
    <property type="match status" value="1"/>
</dbReference>
<reference evidence="4 6" key="2">
    <citation type="submission" date="2017-12" db="EMBL/GenBank/DDBJ databases">
        <title>Comparative Functional Genomics of Dry Heat Resistant strains isolated from the Viking Spacecraft.</title>
        <authorList>
            <person name="Seuylemezian A."/>
            <person name="Cooper K."/>
            <person name="Vaishampayan P."/>
        </authorList>
    </citation>
    <scope>NUCLEOTIDE SEQUENCE [LARGE SCALE GENOMIC DNA]</scope>
    <source>
        <strain evidence="4 6">ATCC 29669</strain>
    </source>
</reference>
<dbReference type="SMART" id="SM00530">
    <property type="entry name" value="HTH_XRE"/>
    <property type="match status" value="1"/>
</dbReference>
<reference evidence="3 5" key="1">
    <citation type="submission" date="2017-11" db="EMBL/GenBank/DDBJ databases">
        <title>Comparitive Functional Genomics of Dry Heat Resistant strains isolated from the Viking Spacecraft.</title>
        <authorList>
            <person name="Seuylemezian A."/>
            <person name="Cooper K."/>
            <person name="Vaishampayan P."/>
        </authorList>
    </citation>
    <scope>NUCLEOTIDE SEQUENCE [LARGE SCALE GENOMIC DNA]</scope>
    <source>
        <strain evidence="3 5">M4.6</strain>
    </source>
</reference>
<dbReference type="PROSITE" id="PS50943">
    <property type="entry name" value="HTH_CROC1"/>
    <property type="match status" value="1"/>
</dbReference>
<dbReference type="PANTHER" id="PTHR46558">
    <property type="entry name" value="TRACRIPTIONAL REGULATORY PROTEIN-RELATED-RELATED"/>
    <property type="match status" value="1"/>
</dbReference>
<keyword evidence="6" id="KW-1185">Reference proteome</keyword>
<evidence type="ECO:0000256" key="1">
    <source>
        <dbReference type="ARBA" id="ARBA00023125"/>
    </source>
</evidence>
<dbReference type="AlphaFoldDB" id="A0A2N5GLS7"/>
<dbReference type="PANTHER" id="PTHR46558:SF4">
    <property type="entry name" value="DNA-BIDING PHAGE PROTEIN"/>
    <property type="match status" value="1"/>
</dbReference>
<feature type="domain" description="HTH cro/C1-type" evidence="2">
    <location>
        <begin position="8"/>
        <end position="62"/>
    </location>
</feature>
<dbReference type="Proteomes" id="UP000235114">
    <property type="component" value="Unassembled WGS sequence"/>
</dbReference>
<dbReference type="GO" id="GO:0003677">
    <property type="term" value="F:DNA binding"/>
    <property type="evidence" value="ECO:0007669"/>
    <property type="project" value="UniProtKB-KW"/>
</dbReference>
<dbReference type="SUPFAM" id="SSF47413">
    <property type="entry name" value="lambda repressor-like DNA-binding domains"/>
    <property type="match status" value="1"/>
</dbReference>
<gene>
    <name evidence="3" type="ORF">CU635_10030</name>
    <name evidence="4" type="ORF">CVD25_11165</name>
</gene>
<dbReference type="Proteomes" id="UP000234951">
    <property type="component" value="Unassembled WGS sequence"/>
</dbReference>
<sequence length="124" mass="14134">MSAIGENIKMSRERRNLSQQELAMKVRVGTGTIEKYESGEKLPDIQTILKISTALDTPASELLEKAYQTNPSGIDHEIEQLVKEIGTKKAKLILRKAKEFSEDDFLRAMQMLYEIKHKKVNNDV</sequence>
<keyword evidence="1" id="KW-0238">DNA-binding</keyword>
<dbReference type="Pfam" id="PF01381">
    <property type="entry name" value="HTH_3"/>
    <property type="match status" value="1"/>
</dbReference>
<dbReference type="EMBL" id="PGVA01000024">
    <property type="protein sequence ID" value="PLR82816.1"/>
    <property type="molecule type" value="Genomic_DNA"/>
</dbReference>
<proteinExistence type="predicted"/>
<organism evidence="3 5">
    <name type="scientific">Bacillus canaveralius</name>
    <dbReference type="NCBI Taxonomy" id="1403243"/>
    <lineage>
        <taxon>Bacteria</taxon>
        <taxon>Bacillati</taxon>
        <taxon>Bacillota</taxon>
        <taxon>Bacilli</taxon>
        <taxon>Bacillales</taxon>
        <taxon>Bacillaceae</taxon>
        <taxon>Bacillus</taxon>
    </lineage>
</organism>
<dbReference type="EMBL" id="PGVD01000028">
    <property type="protein sequence ID" value="PLR97179.1"/>
    <property type="molecule type" value="Genomic_DNA"/>
</dbReference>
<evidence type="ECO:0000259" key="2">
    <source>
        <dbReference type="PROSITE" id="PS50943"/>
    </source>
</evidence>
<dbReference type="CDD" id="cd00093">
    <property type="entry name" value="HTH_XRE"/>
    <property type="match status" value="1"/>
</dbReference>
<dbReference type="InterPro" id="IPR001387">
    <property type="entry name" value="Cro/C1-type_HTH"/>
</dbReference>
<dbReference type="RefSeq" id="WP_101577232.1">
    <property type="nucleotide sequence ID" value="NZ_PGVA01000024.1"/>
</dbReference>